<feature type="domain" description="Rab-GAP TBC" evidence="2">
    <location>
        <begin position="350"/>
        <end position="552"/>
    </location>
</feature>
<feature type="region of interest" description="Disordered" evidence="1">
    <location>
        <begin position="302"/>
        <end position="321"/>
    </location>
</feature>
<dbReference type="SMART" id="SM00164">
    <property type="entry name" value="TBC"/>
    <property type="match status" value="1"/>
</dbReference>
<dbReference type="FunFam" id="1.10.10.750:FF:000013">
    <property type="entry name" value="Similar to TBC domain protein"/>
    <property type="match status" value="1"/>
</dbReference>
<protein>
    <recommendedName>
        <fullName evidence="2">Rab-GAP TBC domain-containing protein</fullName>
    </recommendedName>
</protein>
<dbReference type="InterPro" id="IPR050302">
    <property type="entry name" value="Rab_GAP_TBC_domain"/>
</dbReference>
<dbReference type="Gene3D" id="1.10.472.80">
    <property type="entry name" value="Ypt/Rab-GAP domain of gyp1p, domain 3"/>
    <property type="match status" value="1"/>
</dbReference>
<organism evidence="3 4">
    <name type="scientific">Aplosporella prunicola CBS 121167</name>
    <dbReference type="NCBI Taxonomy" id="1176127"/>
    <lineage>
        <taxon>Eukaryota</taxon>
        <taxon>Fungi</taxon>
        <taxon>Dikarya</taxon>
        <taxon>Ascomycota</taxon>
        <taxon>Pezizomycotina</taxon>
        <taxon>Dothideomycetes</taxon>
        <taxon>Dothideomycetes incertae sedis</taxon>
        <taxon>Botryosphaeriales</taxon>
        <taxon>Aplosporellaceae</taxon>
        <taxon>Aplosporella</taxon>
    </lineage>
</organism>
<dbReference type="GO" id="GO:0005096">
    <property type="term" value="F:GTPase activator activity"/>
    <property type="evidence" value="ECO:0007669"/>
    <property type="project" value="TreeGrafter"/>
</dbReference>
<dbReference type="Gene3D" id="1.10.10.750">
    <property type="entry name" value="Ypt/Rab-GAP domain of gyp1p, domain 1"/>
    <property type="match status" value="1"/>
</dbReference>
<dbReference type="SUPFAM" id="SSF47923">
    <property type="entry name" value="Ypt/Rab-GAP domain of gyp1p"/>
    <property type="match status" value="2"/>
</dbReference>
<reference evidence="3" key="1">
    <citation type="journal article" date="2020" name="Stud. Mycol.">
        <title>101 Dothideomycetes genomes: a test case for predicting lifestyles and emergence of pathogens.</title>
        <authorList>
            <person name="Haridas S."/>
            <person name="Albert R."/>
            <person name="Binder M."/>
            <person name="Bloem J."/>
            <person name="Labutti K."/>
            <person name="Salamov A."/>
            <person name="Andreopoulos B."/>
            <person name="Baker S."/>
            <person name="Barry K."/>
            <person name="Bills G."/>
            <person name="Bluhm B."/>
            <person name="Cannon C."/>
            <person name="Castanera R."/>
            <person name="Culley D."/>
            <person name="Daum C."/>
            <person name="Ezra D."/>
            <person name="Gonzalez J."/>
            <person name="Henrissat B."/>
            <person name="Kuo A."/>
            <person name="Liang C."/>
            <person name="Lipzen A."/>
            <person name="Lutzoni F."/>
            <person name="Magnuson J."/>
            <person name="Mondo S."/>
            <person name="Nolan M."/>
            <person name="Ohm R."/>
            <person name="Pangilinan J."/>
            <person name="Park H.-J."/>
            <person name="Ramirez L."/>
            <person name="Alfaro M."/>
            <person name="Sun H."/>
            <person name="Tritt A."/>
            <person name="Yoshinaga Y."/>
            <person name="Zwiers L.-H."/>
            <person name="Turgeon B."/>
            <person name="Goodwin S."/>
            <person name="Spatafora J."/>
            <person name="Crous P."/>
            <person name="Grigoriev I."/>
        </authorList>
    </citation>
    <scope>NUCLEOTIDE SEQUENCE</scope>
    <source>
        <strain evidence="3">CBS 121167</strain>
    </source>
</reference>
<dbReference type="RefSeq" id="XP_033397463.1">
    <property type="nucleotide sequence ID" value="XM_033536934.1"/>
</dbReference>
<proteinExistence type="predicted"/>
<feature type="compositionally biased region" description="Polar residues" evidence="1">
    <location>
        <begin position="147"/>
        <end position="161"/>
    </location>
</feature>
<keyword evidence="4" id="KW-1185">Reference proteome</keyword>
<evidence type="ECO:0000259" key="2">
    <source>
        <dbReference type="PROSITE" id="PS50086"/>
    </source>
</evidence>
<dbReference type="Gene3D" id="1.10.8.270">
    <property type="entry name" value="putative rabgap domain of human tbc1 domain family member 14 like domains"/>
    <property type="match status" value="1"/>
</dbReference>
<dbReference type="GeneID" id="54294430"/>
<dbReference type="PANTHER" id="PTHR47219:SF15">
    <property type="entry name" value="TBC1 DOMAIN FAMILY MEMBER 12 ISOFORM X1"/>
    <property type="match status" value="1"/>
</dbReference>
<feature type="region of interest" description="Disordered" evidence="1">
    <location>
        <begin position="1"/>
        <end position="176"/>
    </location>
</feature>
<gene>
    <name evidence="3" type="ORF">K452DRAFT_228058</name>
</gene>
<feature type="compositionally biased region" description="Basic and acidic residues" evidence="1">
    <location>
        <begin position="302"/>
        <end position="317"/>
    </location>
</feature>
<sequence>MRRGFTSPSTPSLTPSSSRHSRSPSSSPRPSRSPRNRYTAPASPSRTSSMEYRPGFMPTTVRRQSWQPGRKTVEELEAEYHDSDEDIPDDAVIFNIPMSPRPPHDRLSRSMSRSTSFSSSIAESIPETKHHTSAPAALGDNALPKSPRSSAGSLYSPSVTDSIPEESALEISRTKSWTAALSDLSREARELTEKLEEHAGETEREREKRIQSGAASARPSVEKSKTTSSVIQLPPVQKGNIMIDPLPISKEKEKVLSRTRPSWLPPKDPQEEKKHLKEYQRMMAHAQEAGKSPIPLLTGAERRMSAKKQEEQQRRDNQQNSISRIWDQHVLPNWDQVINEPRTRELWWRGVTPRSRGMVWQRAIGNELELSETSYNAALERAKTLDKKLKKLGGEKPREALWFESILRDTNDAFPELKIFQLGGPLHDTLVDVLMAYAMYRSDVGYVYGTHLIAGLLVLNLPPAAAFIALANILNRPLPMAFLVNDSNAMRRANDLVLRTLQYKLPNLHKHLAVTLKLEPEEYLEPMFRTLFSRGADLDIVSRIWDVYVFEGDKALVRAAVGVLDALEGRLYGTHDEVLALLGWNGKADWAIKDVDSFMKGVRSAGKVDAQANGAKP</sequence>
<dbReference type="Proteomes" id="UP000799438">
    <property type="component" value="Unassembled WGS sequence"/>
</dbReference>
<evidence type="ECO:0000313" key="3">
    <source>
        <dbReference type="EMBL" id="KAF2141751.1"/>
    </source>
</evidence>
<evidence type="ECO:0000256" key="1">
    <source>
        <dbReference type="SAM" id="MobiDB-lite"/>
    </source>
</evidence>
<dbReference type="InterPro" id="IPR053949">
    <property type="entry name" value="SBE2/SBE22_M"/>
</dbReference>
<dbReference type="PROSITE" id="PS50086">
    <property type="entry name" value="TBC_RABGAP"/>
    <property type="match status" value="1"/>
</dbReference>
<dbReference type="OrthoDB" id="289721at2759"/>
<feature type="compositionally biased region" description="Basic and acidic residues" evidence="1">
    <location>
        <begin position="71"/>
        <end position="81"/>
    </location>
</feature>
<accession>A0A6A6BGT6</accession>
<feature type="compositionally biased region" description="Low complexity" evidence="1">
    <location>
        <begin position="1"/>
        <end position="30"/>
    </location>
</feature>
<feature type="compositionally biased region" description="Low complexity" evidence="1">
    <location>
        <begin position="109"/>
        <end position="124"/>
    </location>
</feature>
<dbReference type="PANTHER" id="PTHR47219">
    <property type="entry name" value="RAB GTPASE-ACTIVATING PROTEIN 1-LIKE"/>
    <property type="match status" value="1"/>
</dbReference>
<dbReference type="GO" id="GO:0031267">
    <property type="term" value="F:small GTPase binding"/>
    <property type="evidence" value="ECO:0007669"/>
    <property type="project" value="TreeGrafter"/>
</dbReference>
<name>A0A6A6BGT6_9PEZI</name>
<dbReference type="FunFam" id="1.10.8.270:FF:000034">
    <property type="entry name" value="TBC (Tre-2/Bub2/Cdc16) domain family"/>
    <property type="match status" value="1"/>
</dbReference>
<evidence type="ECO:0000313" key="4">
    <source>
        <dbReference type="Proteomes" id="UP000799438"/>
    </source>
</evidence>
<feature type="compositionally biased region" description="Basic and acidic residues" evidence="1">
    <location>
        <begin position="188"/>
        <end position="210"/>
    </location>
</feature>
<dbReference type="Pfam" id="PF22874">
    <property type="entry name" value="SBE2_M"/>
    <property type="match status" value="1"/>
</dbReference>
<dbReference type="AlphaFoldDB" id="A0A6A6BGT6"/>
<dbReference type="InterPro" id="IPR000195">
    <property type="entry name" value="Rab-GAP-TBC_dom"/>
</dbReference>
<dbReference type="EMBL" id="ML995486">
    <property type="protein sequence ID" value="KAF2141751.1"/>
    <property type="molecule type" value="Genomic_DNA"/>
</dbReference>
<dbReference type="Pfam" id="PF00566">
    <property type="entry name" value="RabGAP-TBC"/>
    <property type="match status" value="1"/>
</dbReference>
<dbReference type="InterPro" id="IPR035969">
    <property type="entry name" value="Rab-GAP_TBC_sf"/>
</dbReference>
<feature type="region of interest" description="Disordered" evidence="1">
    <location>
        <begin position="188"/>
        <end position="233"/>
    </location>
</feature>